<evidence type="ECO:0000256" key="2">
    <source>
        <dbReference type="ARBA" id="ARBA00006127"/>
    </source>
</evidence>
<dbReference type="SMART" id="SM00179">
    <property type="entry name" value="EGF_CA"/>
    <property type="match status" value="2"/>
</dbReference>
<keyword evidence="3" id="KW-0964">Secreted</keyword>
<dbReference type="PANTHER" id="PTHR24050:SF28">
    <property type="entry name" value="UROMODULIN-LIKE"/>
    <property type="match status" value="1"/>
</dbReference>
<comment type="subcellular location">
    <subcellularLocation>
        <location evidence="1">Secreted</location>
        <location evidence="1">Extracellular space</location>
        <location evidence="1">Extracellular matrix</location>
    </subcellularLocation>
</comment>
<dbReference type="FunFam" id="2.10.25.10:FF:000038">
    <property type="entry name" value="Fibrillin 2"/>
    <property type="match status" value="1"/>
</dbReference>
<reference evidence="10" key="1">
    <citation type="submission" date="2022-11" db="UniProtKB">
        <authorList>
            <consortium name="WormBaseParasite"/>
        </authorList>
    </citation>
    <scope>IDENTIFICATION</scope>
</reference>
<dbReference type="PROSITE" id="PS00010">
    <property type="entry name" value="ASX_HYDROXYL"/>
    <property type="match status" value="1"/>
</dbReference>
<dbReference type="PROSITE" id="PS01187">
    <property type="entry name" value="EGF_CA"/>
    <property type="match status" value="1"/>
</dbReference>
<comment type="similarity">
    <text evidence="2">Belongs to the fibulin family.</text>
</comment>
<name>A0A915NPU4_9BILA</name>
<keyword evidence="9" id="KW-1185">Reference proteome</keyword>
<organism evidence="9 10">
    <name type="scientific">Meloidogyne floridensis</name>
    <dbReference type="NCBI Taxonomy" id="298350"/>
    <lineage>
        <taxon>Eukaryota</taxon>
        <taxon>Metazoa</taxon>
        <taxon>Ecdysozoa</taxon>
        <taxon>Nematoda</taxon>
        <taxon>Chromadorea</taxon>
        <taxon>Rhabditida</taxon>
        <taxon>Tylenchina</taxon>
        <taxon>Tylenchomorpha</taxon>
        <taxon>Tylenchoidea</taxon>
        <taxon>Meloidogynidae</taxon>
        <taxon>Meloidogyninae</taxon>
        <taxon>Meloidogyne</taxon>
    </lineage>
</organism>
<keyword evidence="6" id="KW-0677">Repeat</keyword>
<proteinExistence type="inferred from homology"/>
<dbReference type="Proteomes" id="UP000887560">
    <property type="component" value="Unplaced"/>
</dbReference>
<dbReference type="GO" id="GO:0005509">
    <property type="term" value="F:calcium ion binding"/>
    <property type="evidence" value="ECO:0007669"/>
    <property type="project" value="InterPro"/>
</dbReference>
<dbReference type="Gene3D" id="2.10.25.10">
    <property type="entry name" value="Laminin"/>
    <property type="match status" value="4"/>
</dbReference>
<evidence type="ECO:0000259" key="8">
    <source>
        <dbReference type="SMART" id="SM00179"/>
    </source>
</evidence>
<evidence type="ECO:0000256" key="5">
    <source>
        <dbReference type="ARBA" id="ARBA00022729"/>
    </source>
</evidence>
<dbReference type="InterPro" id="IPR018097">
    <property type="entry name" value="EGF_Ca-bd_CS"/>
</dbReference>
<dbReference type="WBParaSite" id="scf7180000420832.g5797">
    <property type="protein sequence ID" value="scf7180000420832.g5797"/>
    <property type="gene ID" value="scf7180000420832.g5797"/>
</dbReference>
<evidence type="ECO:0000313" key="9">
    <source>
        <dbReference type="Proteomes" id="UP000887560"/>
    </source>
</evidence>
<dbReference type="InterPro" id="IPR049883">
    <property type="entry name" value="NOTCH1_EGF-like"/>
</dbReference>
<keyword evidence="3" id="KW-0272">Extracellular matrix</keyword>
<dbReference type="Pfam" id="PF07645">
    <property type="entry name" value="EGF_CA"/>
    <property type="match status" value="2"/>
</dbReference>
<dbReference type="PANTHER" id="PTHR24050">
    <property type="entry name" value="PA14 DOMAIN-CONTAINING PROTEIN"/>
    <property type="match status" value="1"/>
</dbReference>
<keyword evidence="7" id="KW-1015">Disulfide bond</keyword>
<dbReference type="InterPro" id="IPR052235">
    <property type="entry name" value="Nephronectin_domain"/>
</dbReference>
<accession>A0A915NPU4</accession>
<dbReference type="Pfam" id="PF12662">
    <property type="entry name" value="cEGF"/>
    <property type="match status" value="1"/>
</dbReference>
<evidence type="ECO:0000256" key="4">
    <source>
        <dbReference type="ARBA" id="ARBA00022536"/>
    </source>
</evidence>
<dbReference type="InterPro" id="IPR001881">
    <property type="entry name" value="EGF-like_Ca-bd_dom"/>
</dbReference>
<dbReference type="SUPFAM" id="SSF57196">
    <property type="entry name" value="EGF/Laminin"/>
    <property type="match status" value="2"/>
</dbReference>
<feature type="domain" description="EGF-like calcium-binding" evidence="8">
    <location>
        <begin position="178"/>
        <end position="222"/>
    </location>
</feature>
<protein>
    <submittedName>
        <fullName evidence="10">EGF-like calcium-binding domain-containing protein</fullName>
    </submittedName>
</protein>
<dbReference type="InterPro" id="IPR026823">
    <property type="entry name" value="cEGF"/>
</dbReference>
<keyword evidence="4" id="KW-0245">EGF-like domain</keyword>
<dbReference type="InterPro" id="IPR000152">
    <property type="entry name" value="EGF-type_Asp/Asn_hydroxyl_site"/>
</dbReference>
<evidence type="ECO:0000256" key="6">
    <source>
        <dbReference type="ARBA" id="ARBA00022737"/>
    </source>
</evidence>
<evidence type="ECO:0000256" key="7">
    <source>
        <dbReference type="ARBA" id="ARBA00023157"/>
    </source>
</evidence>
<feature type="domain" description="EGF-like calcium-binding" evidence="8">
    <location>
        <begin position="133"/>
        <end position="177"/>
    </location>
</feature>
<evidence type="ECO:0000313" key="10">
    <source>
        <dbReference type="WBParaSite" id="scf7180000420832.g5797"/>
    </source>
</evidence>
<sequence>MYPKSGWFHKCAYECCDCCLLAKELSERNEACIAPIGFSPDCLEAFNKCCNQTIASNKPSFIGYYFKFEQIIFSRKGSSQVHSVGLSIDLEGLLAVQMQSVNICVPFEKMQGTSQCSCRSGFDLAPDGRSCVDMDECLSHGFALCSEFNTQCLNLQGTFSCVCSTGFYWSDAGNVCVDIDECLLLVDDCLESQRCLNTPGAYKCIRTKSYVDECTLGAHDCGPMYQCKNTQGSFRCVPKRCE</sequence>
<evidence type="ECO:0000256" key="1">
    <source>
        <dbReference type="ARBA" id="ARBA00004498"/>
    </source>
</evidence>
<keyword evidence="5" id="KW-0732">Signal</keyword>
<dbReference type="AlphaFoldDB" id="A0A915NPU4"/>
<evidence type="ECO:0000256" key="3">
    <source>
        <dbReference type="ARBA" id="ARBA00022530"/>
    </source>
</evidence>